<evidence type="ECO:0000313" key="17">
    <source>
        <dbReference type="EMBL" id="OWF46047.1"/>
    </source>
</evidence>
<evidence type="ECO:0000256" key="4">
    <source>
        <dbReference type="ARBA" id="ARBA00022771"/>
    </source>
</evidence>
<feature type="region of interest" description="Disordered" evidence="14">
    <location>
        <begin position="1129"/>
        <end position="1155"/>
    </location>
</feature>
<feature type="compositionally biased region" description="Basic and acidic residues" evidence="14">
    <location>
        <begin position="34"/>
        <end position="55"/>
    </location>
</feature>
<protein>
    <submittedName>
        <fullName evidence="17">Zinc finger E-box-binding homeobox protein zag-1</fullName>
    </submittedName>
</protein>
<feature type="compositionally biased region" description="Basic residues" evidence="14">
    <location>
        <begin position="7"/>
        <end position="17"/>
    </location>
</feature>
<dbReference type="Gene3D" id="3.30.160.60">
    <property type="entry name" value="Classic Zinc Finger"/>
    <property type="match status" value="7"/>
</dbReference>
<evidence type="ECO:0000259" key="16">
    <source>
        <dbReference type="PROSITE" id="PS50157"/>
    </source>
</evidence>
<keyword evidence="8 12" id="KW-0371">Homeobox</keyword>
<evidence type="ECO:0000259" key="15">
    <source>
        <dbReference type="PROSITE" id="PS50071"/>
    </source>
</evidence>
<organism evidence="17 18">
    <name type="scientific">Mizuhopecten yessoensis</name>
    <name type="common">Japanese scallop</name>
    <name type="synonym">Patinopecten yessoensis</name>
    <dbReference type="NCBI Taxonomy" id="6573"/>
    <lineage>
        <taxon>Eukaryota</taxon>
        <taxon>Metazoa</taxon>
        <taxon>Spiralia</taxon>
        <taxon>Lophotrochozoa</taxon>
        <taxon>Mollusca</taxon>
        <taxon>Bivalvia</taxon>
        <taxon>Autobranchia</taxon>
        <taxon>Pteriomorphia</taxon>
        <taxon>Pectinida</taxon>
        <taxon>Pectinoidea</taxon>
        <taxon>Pectinidae</taxon>
        <taxon>Mizuhopecten</taxon>
    </lineage>
</organism>
<evidence type="ECO:0000256" key="10">
    <source>
        <dbReference type="ARBA" id="ARBA00023242"/>
    </source>
</evidence>
<evidence type="ECO:0000256" key="12">
    <source>
        <dbReference type="PROSITE-ProRule" id="PRU00108"/>
    </source>
</evidence>
<evidence type="ECO:0000256" key="11">
    <source>
        <dbReference type="PROSITE-ProRule" id="PRU00042"/>
    </source>
</evidence>
<feature type="domain" description="Homeobox" evidence="15">
    <location>
        <begin position="651"/>
        <end position="711"/>
    </location>
</feature>
<comment type="caution">
    <text evidence="17">The sequence shown here is derived from an EMBL/GenBank/DDBJ whole genome shotgun (WGS) entry which is preliminary data.</text>
</comment>
<feature type="compositionally biased region" description="Polar residues" evidence="14">
    <location>
        <begin position="603"/>
        <end position="615"/>
    </location>
</feature>
<feature type="region of interest" description="Disordered" evidence="14">
    <location>
        <begin position="905"/>
        <end position="931"/>
    </location>
</feature>
<dbReference type="FunFam" id="3.30.160.60:FF:000322">
    <property type="entry name" value="GDNF-inducible zinc finger protein 1"/>
    <property type="match status" value="1"/>
</dbReference>
<keyword evidence="2" id="KW-0479">Metal-binding</keyword>
<gene>
    <name evidence="17" type="ORF">KP79_PYT03779</name>
</gene>
<dbReference type="Proteomes" id="UP000242188">
    <property type="component" value="Unassembled WGS sequence"/>
</dbReference>
<feature type="domain" description="C2H2-type" evidence="16">
    <location>
        <begin position="1099"/>
        <end position="1127"/>
    </location>
</feature>
<feature type="domain" description="C2H2-type" evidence="16">
    <location>
        <begin position="318"/>
        <end position="350"/>
    </location>
</feature>
<keyword evidence="9" id="KW-0804">Transcription</keyword>
<feature type="region of interest" description="Disordered" evidence="14">
    <location>
        <begin position="600"/>
        <end position="634"/>
    </location>
</feature>
<dbReference type="CDD" id="cd00086">
    <property type="entry name" value="homeodomain"/>
    <property type="match status" value="1"/>
</dbReference>
<feature type="region of interest" description="Disordered" evidence="14">
    <location>
        <begin position="162"/>
        <end position="193"/>
    </location>
</feature>
<proteinExistence type="predicted"/>
<evidence type="ECO:0000256" key="14">
    <source>
        <dbReference type="SAM" id="MobiDB-lite"/>
    </source>
</evidence>
<dbReference type="PROSITE" id="PS50157">
    <property type="entry name" value="ZINC_FINGER_C2H2_2"/>
    <property type="match status" value="8"/>
</dbReference>
<dbReference type="InterPro" id="IPR009057">
    <property type="entry name" value="Homeodomain-like_sf"/>
</dbReference>
<dbReference type="InterPro" id="IPR036236">
    <property type="entry name" value="Znf_C2H2_sf"/>
</dbReference>
<dbReference type="Pfam" id="PF00046">
    <property type="entry name" value="Homeodomain"/>
    <property type="match status" value="1"/>
</dbReference>
<dbReference type="AlphaFoldDB" id="A0A210QBE1"/>
<feature type="domain" description="C2H2-type" evidence="16">
    <location>
        <begin position="1043"/>
        <end position="1070"/>
    </location>
</feature>
<evidence type="ECO:0000256" key="5">
    <source>
        <dbReference type="ARBA" id="ARBA00022833"/>
    </source>
</evidence>
<name>A0A210QBE1_MIZYE</name>
<dbReference type="PROSITE" id="PS00028">
    <property type="entry name" value="ZINC_FINGER_C2H2_1"/>
    <property type="match status" value="5"/>
</dbReference>
<keyword evidence="6" id="KW-0805">Transcription regulation</keyword>
<keyword evidence="18" id="KW-1185">Reference proteome</keyword>
<accession>A0A210QBE1</accession>
<feature type="region of interest" description="Disordered" evidence="14">
    <location>
        <begin position="509"/>
        <end position="530"/>
    </location>
</feature>
<feature type="region of interest" description="Disordered" evidence="14">
    <location>
        <begin position="1"/>
        <end position="79"/>
    </location>
</feature>
<dbReference type="GO" id="GO:0008270">
    <property type="term" value="F:zinc ion binding"/>
    <property type="evidence" value="ECO:0007669"/>
    <property type="project" value="UniProtKB-KW"/>
</dbReference>
<dbReference type="FunFam" id="3.30.160.60:FF:000013">
    <property type="entry name" value="Putative zinc finger E-box-binding homeobox 2"/>
    <property type="match status" value="2"/>
</dbReference>
<dbReference type="PANTHER" id="PTHR24391:SF27">
    <property type="entry name" value="ZINC FINGER PROTEIN 1"/>
    <property type="match status" value="1"/>
</dbReference>
<dbReference type="GO" id="GO:0000122">
    <property type="term" value="P:negative regulation of transcription by RNA polymerase II"/>
    <property type="evidence" value="ECO:0007669"/>
    <property type="project" value="UniProtKB-ARBA"/>
</dbReference>
<evidence type="ECO:0000256" key="9">
    <source>
        <dbReference type="ARBA" id="ARBA00023163"/>
    </source>
</evidence>
<reference evidence="17 18" key="1">
    <citation type="journal article" date="2017" name="Nat. Ecol. Evol.">
        <title>Scallop genome provides insights into evolution of bilaterian karyotype and development.</title>
        <authorList>
            <person name="Wang S."/>
            <person name="Zhang J."/>
            <person name="Jiao W."/>
            <person name="Li J."/>
            <person name="Xun X."/>
            <person name="Sun Y."/>
            <person name="Guo X."/>
            <person name="Huan P."/>
            <person name="Dong B."/>
            <person name="Zhang L."/>
            <person name="Hu X."/>
            <person name="Sun X."/>
            <person name="Wang J."/>
            <person name="Zhao C."/>
            <person name="Wang Y."/>
            <person name="Wang D."/>
            <person name="Huang X."/>
            <person name="Wang R."/>
            <person name="Lv J."/>
            <person name="Li Y."/>
            <person name="Zhang Z."/>
            <person name="Liu B."/>
            <person name="Lu W."/>
            <person name="Hui Y."/>
            <person name="Liang J."/>
            <person name="Zhou Z."/>
            <person name="Hou R."/>
            <person name="Li X."/>
            <person name="Liu Y."/>
            <person name="Li H."/>
            <person name="Ning X."/>
            <person name="Lin Y."/>
            <person name="Zhao L."/>
            <person name="Xing Q."/>
            <person name="Dou J."/>
            <person name="Li Y."/>
            <person name="Mao J."/>
            <person name="Guo H."/>
            <person name="Dou H."/>
            <person name="Li T."/>
            <person name="Mu C."/>
            <person name="Jiang W."/>
            <person name="Fu Q."/>
            <person name="Fu X."/>
            <person name="Miao Y."/>
            <person name="Liu J."/>
            <person name="Yu Q."/>
            <person name="Li R."/>
            <person name="Liao H."/>
            <person name="Li X."/>
            <person name="Kong Y."/>
            <person name="Jiang Z."/>
            <person name="Chourrout D."/>
            <person name="Li R."/>
            <person name="Bao Z."/>
        </authorList>
    </citation>
    <scope>NUCLEOTIDE SEQUENCE [LARGE SCALE GENOMIC DNA]</scope>
    <source>
        <strain evidence="17 18">PY_sf001</strain>
    </source>
</reference>
<dbReference type="InterPro" id="IPR001356">
    <property type="entry name" value="HD"/>
</dbReference>
<evidence type="ECO:0000256" key="8">
    <source>
        <dbReference type="ARBA" id="ARBA00023155"/>
    </source>
</evidence>
<feature type="region of interest" description="Disordered" evidence="14">
    <location>
        <begin position="724"/>
        <end position="816"/>
    </location>
</feature>
<keyword evidence="3" id="KW-0677">Repeat</keyword>
<dbReference type="SUPFAM" id="SSF46689">
    <property type="entry name" value="Homeodomain-like"/>
    <property type="match status" value="1"/>
</dbReference>
<sequence length="1155" mass="130032">MAEAARCGRRKQRNPKRKNVENDDVDTSINKKKKEVETETVVEEKQENSIHDNSGHDNSTISDHDNGKTTPTHSNHDMETDVDKDELKDTVIPDIPDKVMIPDPTTVVKENHEEVLEKPVLEPEPVKVADLPCKPLVCVALSTGCVTEEEKIQEYLNRSDTAVIYPEPVSDREGEEEEEDDNSSKNEPDSDSLMLPGEEVILRCIHCDQSFMRATLLRDHMKMIHPDKPIKYLCPKCDETFLLKSQLDKHLALHSPTSQSCKICNKTFANVYRLQRHMISHDESTDLRKFKCPECGKAFKFKHHLKEHVRIHSGEKPFQCPNCGKRFSHSGSYSSHMTSKKCWVMNQNKPRSLDQNSNAETASVSYSPIRTPVTAIGMETMIQSLTAGKFSPAFLHFDPTKGGLPYYTPPSGYLPMAYTVRHGNPIKPIMTPMIHHQKPLECQPTSVPSTSPSTSMPLSQISPDVNSNTQLISKQASLQVDGSIPIPASVAATIAATVAASFAETRTTPVSARKEATPTDKPVSPLPCNIKTEKFTDSEMDISEKPELMPDTSRIKQEHQNGEGTPCRFCGDSFHSPVDQHQHERYLCKLNKEIIHRIPSGESARNSPCSTMSESGSHRDTPNGSISAEAETDTEEIEELYKSEKNSPMESKKFRMRSLISDDQLKVLKSHYQVNPRPRKYELIRIGNEIGLPKRVVQVWFQNQRARDRRRGMNVPYFPSMARFKRQESPSAQWKETTPKTSTPNYIAVVPTPYAHGVKVNGKVTPPKRTPTGEEQPLDLSVKMNKPPDAHSGSRSSSATPPSSRSGETTSRPGDQVLNLSTRVGDASKPGVEGSLQNSAIYKYMQQEGLFAAHRHLLTNAILTSSPSLIRPLSTPTIPRRELSVTPTPSISSLSDIARSHCERARSTPSDKFENSSDGHHRDFENGREGDHRLVIDEQSDMSEDDDSSHSYECSTAMADATCNLSTLAEVSLAEHHNITMTADGEIKVKRLRKKSWRQVHSYMEAEEAQLELDESLLDEDHPFRKKRRSWKNHRLDSEEGLYACDQCKKMFSKQSSLARHKYEHSGARPFSCELCGKAFKHKHHLTEHRRLHSGEKPFQCKKCGKRFSHSGSYSQHMNHRYKYCKPMRGEEGHDDHESHDGHEMMDLHDGSSSP</sequence>
<dbReference type="STRING" id="6573.A0A210QBE1"/>
<feature type="compositionally biased region" description="Low complexity" evidence="14">
    <location>
        <begin position="793"/>
        <end position="807"/>
    </location>
</feature>
<feature type="domain" description="C2H2-type" evidence="16">
    <location>
        <begin position="202"/>
        <end position="230"/>
    </location>
</feature>
<dbReference type="OrthoDB" id="7491548at2759"/>
<comment type="subcellular location">
    <subcellularLocation>
        <location evidence="1 12 13">Nucleus</location>
    </subcellularLocation>
</comment>
<dbReference type="GO" id="GO:0000978">
    <property type="term" value="F:RNA polymerase II cis-regulatory region sequence-specific DNA binding"/>
    <property type="evidence" value="ECO:0007669"/>
    <property type="project" value="TreeGrafter"/>
</dbReference>
<evidence type="ECO:0000256" key="1">
    <source>
        <dbReference type="ARBA" id="ARBA00004123"/>
    </source>
</evidence>
<dbReference type="SMART" id="SM00355">
    <property type="entry name" value="ZnF_C2H2"/>
    <property type="match status" value="9"/>
</dbReference>
<feature type="compositionally biased region" description="Polar residues" evidence="14">
    <location>
        <begin position="729"/>
        <end position="745"/>
    </location>
</feature>
<dbReference type="FunFam" id="3.30.160.60:FF:000082">
    <property type="entry name" value="Putative zinc finger E-box-binding homeobox 2"/>
    <property type="match status" value="1"/>
</dbReference>
<feature type="domain" description="C2H2-type" evidence="16">
    <location>
        <begin position="1071"/>
        <end position="1098"/>
    </location>
</feature>
<feature type="domain" description="C2H2-type" evidence="16">
    <location>
        <begin position="232"/>
        <end position="259"/>
    </location>
</feature>
<evidence type="ECO:0000256" key="6">
    <source>
        <dbReference type="ARBA" id="ARBA00023015"/>
    </source>
</evidence>
<dbReference type="GO" id="GO:0000981">
    <property type="term" value="F:DNA-binding transcription factor activity, RNA polymerase II-specific"/>
    <property type="evidence" value="ECO:0007669"/>
    <property type="project" value="TreeGrafter"/>
</dbReference>
<evidence type="ECO:0000256" key="7">
    <source>
        <dbReference type="ARBA" id="ARBA00023125"/>
    </source>
</evidence>
<dbReference type="PROSITE" id="PS50071">
    <property type="entry name" value="HOMEOBOX_2"/>
    <property type="match status" value="1"/>
</dbReference>
<dbReference type="Gene3D" id="1.10.10.60">
    <property type="entry name" value="Homeodomain-like"/>
    <property type="match status" value="1"/>
</dbReference>
<feature type="domain" description="C2H2-type" evidence="16">
    <location>
        <begin position="259"/>
        <end position="286"/>
    </location>
</feature>
<evidence type="ECO:0000256" key="3">
    <source>
        <dbReference type="ARBA" id="ARBA00022737"/>
    </source>
</evidence>
<dbReference type="GO" id="GO:0005634">
    <property type="term" value="C:nucleus"/>
    <property type="evidence" value="ECO:0007669"/>
    <property type="project" value="UniProtKB-SubCell"/>
</dbReference>
<dbReference type="Pfam" id="PF13894">
    <property type="entry name" value="zf-C2H2_4"/>
    <property type="match status" value="1"/>
</dbReference>
<keyword evidence="10 12" id="KW-0539">Nucleus</keyword>
<dbReference type="Pfam" id="PF00096">
    <property type="entry name" value="zf-C2H2"/>
    <property type="match status" value="5"/>
</dbReference>
<dbReference type="SMART" id="SM00389">
    <property type="entry name" value="HOX"/>
    <property type="match status" value="1"/>
</dbReference>
<dbReference type="SUPFAM" id="SSF57667">
    <property type="entry name" value="beta-beta-alpha zinc fingers"/>
    <property type="match status" value="5"/>
</dbReference>
<dbReference type="EMBL" id="NEDP02004288">
    <property type="protein sequence ID" value="OWF46047.1"/>
    <property type="molecule type" value="Genomic_DNA"/>
</dbReference>
<evidence type="ECO:0000256" key="13">
    <source>
        <dbReference type="RuleBase" id="RU000682"/>
    </source>
</evidence>
<evidence type="ECO:0000313" key="18">
    <source>
        <dbReference type="Proteomes" id="UP000242188"/>
    </source>
</evidence>
<evidence type="ECO:0000256" key="2">
    <source>
        <dbReference type="ARBA" id="ARBA00022723"/>
    </source>
</evidence>
<dbReference type="PANTHER" id="PTHR24391">
    <property type="entry name" value="HISTONE H4 TRANSCRIPTION FACTOR-RELATED"/>
    <property type="match status" value="1"/>
</dbReference>
<dbReference type="InterPro" id="IPR051574">
    <property type="entry name" value="ZnF_E-box_Homeobox"/>
</dbReference>
<keyword evidence="5" id="KW-0862">Zinc</keyword>
<keyword evidence="7 12" id="KW-0238">DNA-binding</keyword>
<dbReference type="InterPro" id="IPR013087">
    <property type="entry name" value="Znf_C2H2_type"/>
</dbReference>
<keyword evidence="4 11" id="KW-0863">Zinc-finger</keyword>
<dbReference type="FunFam" id="3.30.160.60:FF:000744">
    <property type="entry name" value="zinc finger E-box-binding homeobox 1"/>
    <property type="match status" value="1"/>
</dbReference>
<feature type="domain" description="C2H2-type" evidence="16">
    <location>
        <begin position="290"/>
        <end position="317"/>
    </location>
</feature>
<feature type="DNA-binding region" description="Homeobox" evidence="12">
    <location>
        <begin position="653"/>
        <end position="712"/>
    </location>
</feature>